<reference evidence="7" key="1">
    <citation type="submission" date="2020-11" db="EMBL/GenBank/DDBJ databases">
        <title>Novosphingobium aureum sp. nov., a marine bacterium isolated from sediment of a salt flat.</title>
        <authorList>
            <person name="Yoo Y."/>
            <person name="Kim J.-J."/>
        </authorList>
    </citation>
    <scope>NUCLEOTIDE SEQUENCE</scope>
    <source>
        <strain evidence="7">YJ-S2-02</strain>
    </source>
</reference>
<evidence type="ECO:0000256" key="5">
    <source>
        <dbReference type="ARBA" id="ARBA00023136"/>
    </source>
</evidence>
<dbReference type="GO" id="GO:0005886">
    <property type="term" value="C:plasma membrane"/>
    <property type="evidence" value="ECO:0007669"/>
    <property type="project" value="TreeGrafter"/>
</dbReference>
<feature type="transmembrane region" description="Helical" evidence="6">
    <location>
        <begin position="143"/>
        <end position="165"/>
    </location>
</feature>
<dbReference type="CDD" id="cd13136">
    <property type="entry name" value="MATE_DinF_like"/>
    <property type="match status" value="1"/>
</dbReference>
<evidence type="ECO:0000256" key="4">
    <source>
        <dbReference type="ARBA" id="ARBA00022989"/>
    </source>
</evidence>
<gene>
    <name evidence="7" type="ORF">I5E68_05515</name>
</gene>
<dbReference type="EMBL" id="JADZGI010000001">
    <property type="protein sequence ID" value="MBH0112412.1"/>
    <property type="molecule type" value="Genomic_DNA"/>
</dbReference>
<evidence type="ECO:0000313" key="8">
    <source>
        <dbReference type="Proteomes" id="UP000617634"/>
    </source>
</evidence>
<dbReference type="InterPro" id="IPR002528">
    <property type="entry name" value="MATE_fam"/>
</dbReference>
<keyword evidence="4 6" id="KW-1133">Transmembrane helix</keyword>
<name>A0A931HAT7_9SPHN</name>
<feature type="transmembrane region" description="Helical" evidence="6">
    <location>
        <begin position="225"/>
        <end position="244"/>
    </location>
</feature>
<organism evidence="7 8">
    <name type="scientific">Novosphingobium aureum</name>
    <dbReference type="NCBI Taxonomy" id="2792964"/>
    <lineage>
        <taxon>Bacteria</taxon>
        <taxon>Pseudomonadati</taxon>
        <taxon>Pseudomonadota</taxon>
        <taxon>Alphaproteobacteria</taxon>
        <taxon>Sphingomonadales</taxon>
        <taxon>Sphingomonadaceae</taxon>
        <taxon>Novosphingobium</taxon>
    </lineage>
</organism>
<evidence type="ECO:0000256" key="6">
    <source>
        <dbReference type="SAM" id="Phobius"/>
    </source>
</evidence>
<sequence length="424" mass="45776">MLTNLATALFGLADMWAIGRLGDAQAQGAVELGAKFMIGLLNVFNFLRTSTVALTAQSGGRGDISARAETLSRAIAVALGIGMVLIAIKPFAIFLGLDLLDARDPLRTEADHYISIRYWAAPLWLSNCVLVGWLVGQRKVRQVLLVEVCANIVHIALDLLLVLVVDWGVEGVAFATLLSEALKLLLLAAIASRYPAAHEAFEAFVRKSTWQRRELARLFALNRDLFARTLLLTGAMMLFARIGARSGPETLAANGILFQLFMLATLLLDGFENAAQVLCGEAAGAGDRRRLSATLRLALSWGGLLGTGLALTYFFAARDLTAWFSTAPQVRALTATYAPWVALLPLAGFASFVLDGVFVGAAWTRAMLGTMLFAIGCYAMLLWLAQPLGNHGLWLAFTVFFIARAAGQLAILPRLLRRIAAREA</sequence>
<feature type="transmembrane region" description="Helical" evidence="6">
    <location>
        <begin position="75"/>
        <end position="96"/>
    </location>
</feature>
<dbReference type="PANTHER" id="PTHR42893">
    <property type="entry name" value="PROTEIN DETOXIFICATION 44, CHLOROPLASTIC-RELATED"/>
    <property type="match status" value="1"/>
</dbReference>
<keyword evidence="3 6" id="KW-0812">Transmembrane</keyword>
<dbReference type="Proteomes" id="UP000617634">
    <property type="component" value="Unassembled WGS sequence"/>
</dbReference>
<dbReference type="InterPro" id="IPR044644">
    <property type="entry name" value="DinF-like"/>
</dbReference>
<dbReference type="Pfam" id="PF01554">
    <property type="entry name" value="MatE"/>
    <property type="match status" value="2"/>
</dbReference>
<comment type="subcellular location">
    <subcellularLocation>
        <location evidence="1">Membrane</location>
        <topology evidence="1">Multi-pass membrane protein</topology>
    </subcellularLocation>
</comment>
<feature type="transmembrane region" description="Helical" evidence="6">
    <location>
        <begin position="337"/>
        <end position="359"/>
    </location>
</feature>
<evidence type="ECO:0000256" key="2">
    <source>
        <dbReference type="ARBA" id="ARBA00010199"/>
    </source>
</evidence>
<keyword evidence="8" id="KW-1185">Reference proteome</keyword>
<feature type="transmembrane region" description="Helical" evidence="6">
    <location>
        <begin position="366"/>
        <end position="385"/>
    </location>
</feature>
<comment type="caution">
    <text evidence="7">The sequence shown here is derived from an EMBL/GenBank/DDBJ whole genome shotgun (WGS) entry which is preliminary data.</text>
</comment>
<evidence type="ECO:0000313" key="7">
    <source>
        <dbReference type="EMBL" id="MBH0112412.1"/>
    </source>
</evidence>
<accession>A0A931HAT7</accession>
<dbReference type="GO" id="GO:0042910">
    <property type="term" value="F:xenobiotic transmembrane transporter activity"/>
    <property type="evidence" value="ECO:0007669"/>
    <property type="project" value="InterPro"/>
</dbReference>
<feature type="transmembrane region" description="Helical" evidence="6">
    <location>
        <begin position="297"/>
        <end position="317"/>
    </location>
</feature>
<protein>
    <submittedName>
        <fullName evidence="7">MATE family efflux transporter</fullName>
    </submittedName>
</protein>
<dbReference type="AlphaFoldDB" id="A0A931HAT7"/>
<keyword evidence="5 6" id="KW-0472">Membrane</keyword>
<evidence type="ECO:0000256" key="1">
    <source>
        <dbReference type="ARBA" id="ARBA00004141"/>
    </source>
</evidence>
<feature type="transmembrane region" description="Helical" evidence="6">
    <location>
        <begin position="116"/>
        <end position="136"/>
    </location>
</feature>
<dbReference type="NCBIfam" id="TIGR00797">
    <property type="entry name" value="matE"/>
    <property type="match status" value="1"/>
</dbReference>
<dbReference type="PANTHER" id="PTHR42893:SF46">
    <property type="entry name" value="PROTEIN DETOXIFICATION 44, CHLOROPLASTIC"/>
    <property type="match status" value="1"/>
</dbReference>
<comment type="similarity">
    <text evidence="2">Belongs to the multi antimicrobial extrusion (MATE) (TC 2.A.66.1) family.</text>
</comment>
<feature type="transmembrane region" description="Helical" evidence="6">
    <location>
        <begin position="391"/>
        <end position="412"/>
    </location>
</feature>
<proteinExistence type="inferred from homology"/>
<dbReference type="GO" id="GO:0015297">
    <property type="term" value="F:antiporter activity"/>
    <property type="evidence" value="ECO:0007669"/>
    <property type="project" value="InterPro"/>
</dbReference>
<evidence type="ECO:0000256" key="3">
    <source>
        <dbReference type="ARBA" id="ARBA00022692"/>
    </source>
</evidence>